<evidence type="ECO:0000259" key="15">
    <source>
        <dbReference type="SMART" id="SM00478"/>
    </source>
</evidence>
<dbReference type="PANTHER" id="PTHR43286:SF1">
    <property type="entry name" value="ENDONUCLEASE III-LIKE PROTEIN 1"/>
    <property type="match status" value="1"/>
</dbReference>
<dbReference type="EC" id="4.2.99.18" evidence="13"/>
<dbReference type="PANTHER" id="PTHR43286">
    <property type="entry name" value="ENDONUCLEASE III-LIKE PROTEIN 1"/>
    <property type="match status" value="1"/>
</dbReference>
<keyword evidence="7" id="KW-0809">Transit peptide</keyword>
<feature type="compositionally biased region" description="Basic and acidic residues" evidence="14">
    <location>
        <begin position="147"/>
        <end position="173"/>
    </location>
</feature>
<dbReference type="GO" id="GO:0051539">
    <property type="term" value="F:4 iron, 4 sulfur cluster binding"/>
    <property type="evidence" value="ECO:0007669"/>
    <property type="project" value="UniProtKB-KW"/>
</dbReference>
<feature type="compositionally biased region" description="Basic and acidic residues" evidence="14">
    <location>
        <begin position="32"/>
        <end position="47"/>
    </location>
</feature>
<keyword evidence="13" id="KW-0496">Mitochondrion</keyword>
<evidence type="ECO:0000313" key="16">
    <source>
        <dbReference type="EMBL" id="KMZ92175.1"/>
    </source>
</evidence>
<keyword evidence="3" id="KW-0004">4Fe-4S</keyword>
<comment type="function">
    <text evidence="13">Bifunctional DNA N-glycosylase with associated apurinic/apyrimidinic (AP) lyase function that catalyzes the first step in base excision repair (BER), the primary repair pathway for the repair of oxidative DNA damage. The DNA N-glycosylase activity releases the damaged DNA base from DNA by cleaving the N-glycosidic bond, leaving an AP site. The AP lyase activity cleaves the phosphodiester bond 3' to the AP site by a beta-elimination. Primarily recognizes and repairs oxidative base damage of pyrimidines.</text>
</comment>
<evidence type="ECO:0000256" key="12">
    <source>
        <dbReference type="ARBA" id="ARBA00023295"/>
    </source>
</evidence>
<dbReference type="Proteomes" id="UP000053776">
    <property type="component" value="Unassembled WGS sequence"/>
</dbReference>
<dbReference type="CDD" id="cd00056">
    <property type="entry name" value="ENDO3c"/>
    <property type="match status" value="1"/>
</dbReference>
<feature type="compositionally biased region" description="Basic and acidic residues" evidence="14">
    <location>
        <begin position="55"/>
        <end position="64"/>
    </location>
</feature>
<keyword evidence="4" id="KW-0479">Metal-binding</keyword>
<evidence type="ECO:0000256" key="7">
    <source>
        <dbReference type="ARBA" id="ARBA00022946"/>
    </source>
</evidence>
<keyword evidence="16" id="KW-0540">Nuclease</keyword>
<evidence type="ECO:0000256" key="11">
    <source>
        <dbReference type="ARBA" id="ARBA00023239"/>
    </source>
</evidence>
<keyword evidence="12 13" id="KW-0326">Glycosidase</keyword>
<keyword evidence="13" id="KW-0539">Nucleus</keyword>
<feature type="region of interest" description="Disordered" evidence="14">
    <location>
        <begin position="1"/>
        <end position="104"/>
    </location>
</feature>
<evidence type="ECO:0000256" key="4">
    <source>
        <dbReference type="ARBA" id="ARBA00022723"/>
    </source>
</evidence>
<dbReference type="GO" id="GO:0046872">
    <property type="term" value="F:metal ion binding"/>
    <property type="evidence" value="ECO:0007669"/>
    <property type="project" value="UniProtKB-KW"/>
</dbReference>
<dbReference type="InterPro" id="IPR023170">
    <property type="entry name" value="HhH_base_excis_C"/>
</dbReference>
<evidence type="ECO:0000256" key="13">
    <source>
        <dbReference type="HAMAP-Rule" id="MF_03183"/>
    </source>
</evidence>
<feature type="compositionally biased region" description="Basic residues" evidence="14">
    <location>
        <begin position="91"/>
        <end position="103"/>
    </location>
</feature>
<dbReference type="GO" id="GO:0006289">
    <property type="term" value="P:nucleotide-excision repair"/>
    <property type="evidence" value="ECO:0007669"/>
    <property type="project" value="TreeGrafter"/>
</dbReference>
<keyword evidence="8" id="KW-0408">Iron</keyword>
<evidence type="ECO:0000256" key="8">
    <source>
        <dbReference type="ARBA" id="ARBA00023004"/>
    </source>
</evidence>
<dbReference type="GO" id="GO:0140078">
    <property type="term" value="F:class I DNA-(apurinic or apyrimidinic site) endonuclease activity"/>
    <property type="evidence" value="ECO:0007669"/>
    <property type="project" value="UniProtKB-EC"/>
</dbReference>
<dbReference type="InterPro" id="IPR003265">
    <property type="entry name" value="HhH-GPD_domain"/>
</dbReference>
<dbReference type="Pfam" id="PF00730">
    <property type="entry name" value="HhH-GPD"/>
    <property type="match status" value="1"/>
</dbReference>
<dbReference type="InterPro" id="IPR030841">
    <property type="entry name" value="NTH1"/>
</dbReference>
<dbReference type="GO" id="GO:0000703">
    <property type="term" value="F:oxidized pyrimidine nucleobase lesion DNA N-glycosylase activity"/>
    <property type="evidence" value="ECO:0007669"/>
    <property type="project" value="UniProtKB-UniRule"/>
</dbReference>
<organism evidence="16 17">
    <name type="scientific">Plasmodium vivax Mauritania I</name>
    <dbReference type="NCBI Taxonomy" id="1035515"/>
    <lineage>
        <taxon>Eukaryota</taxon>
        <taxon>Sar</taxon>
        <taxon>Alveolata</taxon>
        <taxon>Apicomplexa</taxon>
        <taxon>Aconoidasida</taxon>
        <taxon>Haemosporida</taxon>
        <taxon>Plasmodiidae</taxon>
        <taxon>Plasmodium</taxon>
        <taxon>Plasmodium (Plasmodium)</taxon>
    </lineage>
</organism>
<evidence type="ECO:0000256" key="3">
    <source>
        <dbReference type="ARBA" id="ARBA00022485"/>
    </source>
</evidence>
<accession>A0A0J9T9H6</accession>
<dbReference type="FunFam" id="1.10.340.30:FF:000005">
    <property type="entry name" value="Endonuclease III-like protein 1"/>
    <property type="match status" value="1"/>
</dbReference>
<evidence type="ECO:0000256" key="14">
    <source>
        <dbReference type="SAM" id="MobiDB-lite"/>
    </source>
</evidence>
<keyword evidence="5 13" id="KW-0227">DNA damage</keyword>
<keyword evidence="6 13" id="KW-0378">Hydrolase</keyword>
<dbReference type="HAMAP" id="MF_03183">
    <property type="entry name" value="Endonuclease_III_Nth"/>
    <property type="match status" value="1"/>
</dbReference>
<comment type="similarity">
    <text evidence="2 13">Belongs to the Nth/MutY family.</text>
</comment>
<evidence type="ECO:0000256" key="10">
    <source>
        <dbReference type="ARBA" id="ARBA00023204"/>
    </source>
</evidence>
<proteinExistence type="inferred from homology"/>
<dbReference type="InterPro" id="IPR003651">
    <property type="entry name" value="Endonuclease3_FeS-loop_motif"/>
</dbReference>
<gene>
    <name evidence="13" type="primary">NTH1</name>
    <name evidence="16" type="ORF">PVMG_02163</name>
</gene>
<dbReference type="InterPro" id="IPR000445">
    <property type="entry name" value="HhH_motif"/>
</dbReference>
<keyword evidence="10 13" id="KW-0234">DNA repair</keyword>
<reference evidence="16 17" key="1">
    <citation type="submission" date="2011-08" db="EMBL/GenBank/DDBJ databases">
        <title>The Genome Sequence of Plasmodium vivax Mauritania I.</title>
        <authorList>
            <consortium name="The Broad Institute Genome Sequencing Platform"/>
            <consortium name="The Broad Institute Genome Sequencing Center for Infectious Disease"/>
            <person name="Neafsey D."/>
            <person name="Carlton J."/>
            <person name="Barnwell J."/>
            <person name="Collins W."/>
            <person name="Escalante A."/>
            <person name="Mullikin J."/>
            <person name="Saul A."/>
            <person name="Guigo R."/>
            <person name="Camara F."/>
            <person name="Young S.K."/>
            <person name="Zeng Q."/>
            <person name="Gargeya S."/>
            <person name="Fitzgerald M."/>
            <person name="Haas B."/>
            <person name="Abouelleil A."/>
            <person name="Alvarado L."/>
            <person name="Arachchi H.M."/>
            <person name="Berlin A."/>
            <person name="Brown A."/>
            <person name="Chapman S.B."/>
            <person name="Chen Z."/>
            <person name="Dunbar C."/>
            <person name="Freedman E."/>
            <person name="Gearin G."/>
            <person name="Gellesch M."/>
            <person name="Goldberg J."/>
            <person name="Griggs A."/>
            <person name="Gujja S."/>
            <person name="Heiman D."/>
            <person name="Howarth C."/>
            <person name="Larson L."/>
            <person name="Lui A."/>
            <person name="MacDonald P.J.P."/>
            <person name="Montmayeur A."/>
            <person name="Murphy C."/>
            <person name="Neiman D."/>
            <person name="Pearson M."/>
            <person name="Priest M."/>
            <person name="Roberts A."/>
            <person name="Saif S."/>
            <person name="Shea T."/>
            <person name="Shenoy N."/>
            <person name="Sisk P."/>
            <person name="Stolte C."/>
            <person name="Sykes S."/>
            <person name="Wortman J."/>
            <person name="Nusbaum C."/>
            <person name="Birren B."/>
        </authorList>
    </citation>
    <scope>NUCLEOTIDE SEQUENCE [LARGE SCALE GENOMIC DNA]</scope>
    <source>
        <strain evidence="16 17">Mauritania I</strain>
    </source>
</reference>
<dbReference type="EMBL" id="KQ235070">
    <property type="protein sequence ID" value="KMZ92175.1"/>
    <property type="molecule type" value="Genomic_DNA"/>
</dbReference>
<dbReference type="OrthoDB" id="2099276at2759"/>
<keyword evidence="11 13" id="KW-0456">Lyase</keyword>
<evidence type="ECO:0000256" key="1">
    <source>
        <dbReference type="ARBA" id="ARBA00001966"/>
    </source>
</evidence>
<evidence type="ECO:0000256" key="2">
    <source>
        <dbReference type="ARBA" id="ARBA00008343"/>
    </source>
</evidence>
<dbReference type="EC" id="3.2.2.-" evidence="13"/>
<dbReference type="Gene3D" id="1.10.1670.10">
    <property type="entry name" value="Helix-hairpin-Helix base-excision DNA repair enzymes (C-terminal)"/>
    <property type="match status" value="1"/>
</dbReference>
<name>A0A0J9T9H6_PLAVI</name>
<dbReference type="Gene3D" id="1.10.340.30">
    <property type="entry name" value="Hypothetical protein, domain 2"/>
    <property type="match status" value="1"/>
</dbReference>
<evidence type="ECO:0000256" key="6">
    <source>
        <dbReference type="ARBA" id="ARBA00022801"/>
    </source>
</evidence>
<feature type="region of interest" description="Disordered" evidence="14">
    <location>
        <begin position="117"/>
        <end position="186"/>
    </location>
</feature>
<dbReference type="SMART" id="SM00525">
    <property type="entry name" value="FES"/>
    <property type="match status" value="1"/>
</dbReference>
<dbReference type="GO" id="GO:0006285">
    <property type="term" value="P:base-excision repair, AP site formation"/>
    <property type="evidence" value="ECO:0007669"/>
    <property type="project" value="UniProtKB-UniRule"/>
</dbReference>
<comment type="subcellular location">
    <subcellularLocation>
        <location evidence="13">Nucleus</location>
    </subcellularLocation>
    <subcellularLocation>
        <location evidence="13">Mitochondrion</location>
    </subcellularLocation>
</comment>
<comment type="cofactor">
    <cofactor evidence="1">
        <name>[4Fe-4S] cluster</name>
        <dbReference type="ChEBI" id="CHEBI:49883"/>
    </cofactor>
</comment>
<sequence length="417" mass="46340">MNRTSKYFPKERGRKVSIRYEGEPNGSSIRRVGGEEHRLKTKREATKGETSPHFVKGEYPDGEGKLLPVGGGTQNGQKERLGRQANQNGKRGTKRVPVQKHQLRKVDSELRRKLVKVMGGSAPGEGAARLDGRVADGCGSDQGDGPADNHSDDHTANHADNHTANHADDHPANRADNNASPAGGKLGHFLRTYERISQMRRHIVAPVDKYGCHMLSDKRESEKVYRFQTLVSCMLSTRTRDESTAMAMQKLKAHGLTIHNMLKTPEEELQKLIQAVGFYKIKAKQIIQISQILRDQYDYDIPHTLEGLLKLPGIGQKVAHLILQTALDTHEGIAVDIHVHRISNRLNWVCTKNESATQSKLESFVPRTLWSELNKTLVGFGQVVCKAKSPHCNMCAVTDGCKYYQDTRGGKPAHGAE</sequence>
<evidence type="ECO:0000256" key="5">
    <source>
        <dbReference type="ARBA" id="ARBA00022763"/>
    </source>
</evidence>
<dbReference type="SUPFAM" id="SSF48150">
    <property type="entry name" value="DNA-glycosylase"/>
    <property type="match status" value="1"/>
</dbReference>
<dbReference type="AlphaFoldDB" id="A0A0J9T9H6"/>
<dbReference type="GO" id="GO:0005739">
    <property type="term" value="C:mitochondrion"/>
    <property type="evidence" value="ECO:0007669"/>
    <property type="project" value="UniProtKB-SubCell"/>
</dbReference>
<dbReference type="Pfam" id="PF00633">
    <property type="entry name" value="HHH"/>
    <property type="match status" value="1"/>
</dbReference>
<comment type="catalytic activity">
    <reaction evidence="13">
        <text>2'-deoxyribonucleotide-(2'-deoxyribose 5'-phosphate)-2'-deoxyribonucleotide-DNA = a 3'-end 2'-deoxyribonucleotide-(2,3-dehydro-2,3-deoxyribose 5'-phosphate)-DNA + a 5'-end 5'-phospho-2'-deoxyribonucleoside-DNA + H(+)</text>
        <dbReference type="Rhea" id="RHEA:66592"/>
        <dbReference type="Rhea" id="RHEA-COMP:13180"/>
        <dbReference type="Rhea" id="RHEA-COMP:16897"/>
        <dbReference type="Rhea" id="RHEA-COMP:17067"/>
        <dbReference type="ChEBI" id="CHEBI:15378"/>
        <dbReference type="ChEBI" id="CHEBI:136412"/>
        <dbReference type="ChEBI" id="CHEBI:157695"/>
        <dbReference type="ChEBI" id="CHEBI:167181"/>
        <dbReference type="EC" id="4.2.99.18"/>
    </reaction>
</comment>
<evidence type="ECO:0000313" key="17">
    <source>
        <dbReference type="Proteomes" id="UP000053776"/>
    </source>
</evidence>
<dbReference type="GO" id="GO:0003677">
    <property type="term" value="F:DNA binding"/>
    <property type="evidence" value="ECO:0007669"/>
    <property type="project" value="UniProtKB-UniRule"/>
</dbReference>
<evidence type="ECO:0000256" key="9">
    <source>
        <dbReference type="ARBA" id="ARBA00023014"/>
    </source>
</evidence>
<comment type="caution">
    <text evidence="13">Lacks conserved residue(s) required for the propagation of feature annotation.</text>
</comment>
<dbReference type="GO" id="GO:0005634">
    <property type="term" value="C:nucleus"/>
    <property type="evidence" value="ECO:0007669"/>
    <property type="project" value="UniProtKB-SubCell"/>
</dbReference>
<keyword evidence="16" id="KW-0255">Endonuclease</keyword>
<keyword evidence="9" id="KW-0411">Iron-sulfur</keyword>
<feature type="domain" description="HhH-GPD" evidence="15">
    <location>
        <begin position="235"/>
        <end position="383"/>
    </location>
</feature>
<protein>
    <recommendedName>
        <fullName evidence="13">Endonuclease III homolog</fullName>
        <ecNumber evidence="13">3.2.2.-</ecNumber>
        <ecNumber evidence="13">4.2.99.18</ecNumber>
    </recommendedName>
    <alternativeName>
        <fullName evidence="13">Bifunctional DNA N-glycosylase/DNA-(apurinic or apyrimidinic site) lyase</fullName>
        <shortName evidence="13">DNA glycosylase/AP lyase</shortName>
    </alternativeName>
</protein>
<dbReference type="SMART" id="SM00478">
    <property type="entry name" value="ENDO3c"/>
    <property type="match status" value="1"/>
</dbReference>
<dbReference type="InterPro" id="IPR011257">
    <property type="entry name" value="DNA_glycosylase"/>
</dbReference>